<keyword evidence="4" id="KW-0238">DNA-binding</keyword>
<dbReference type="Gene3D" id="1.10.10.200">
    <property type="match status" value="1"/>
</dbReference>
<evidence type="ECO:0000256" key="3">
    <source>
        <dbReference type="ARBA" id="ARBA00023163"/>
    </source>
</evidence>
<evidence type="ECO:0000259" key="5">
    <source>
        <dbReference type="Pfam" id="PF01709"/>
    </source>
</evidence>
<dbReference type="InterPro" id="IPR026564">
    <property type="entry name" value="Transcrip_reg_TACO1-like_dom3"/>
</dbReference>
<dbReference type="RefSeq" id="WP_158349089.1">
    <property type="nucleotide sequence ID" value="NZ_LR025085.1"/>
</dbReference>
<dbReference type="FunFam" id="1.10.10.200:FF:000002">
    <property type="entry name" value="Probable transcriptional regulatory protein CLM62_37755"/>
    <property type="match status" value="1"/>
</dbReference>
<evidence type="ECO:0000256" key="2">
    <source>
        <dbReference type="ARBA" id="ARBA00023015"/>
    </source>
</evidence>
<evidence type="ECO:0000256" key="1">
    <source>
        <dbReference type="ARBA" id="ARBA00008724"/>
    </source>
</evidence>
<name>A0A3B1E7V8_9GAMM</name>
<evidence type="ECO:0000313" key="8">
    <source>
        <dbReference type="Proteomes" id="UP000271849"/>
    </source>
</evidence>
<reference evidence="8" key="1">
    <citation type="submission" date="2018-09" db="EMBL/GenBank/DDBJ databases">
        <authorList>
            <person name="Manzano-Marin A."/>
            <person name="Manzano-Marin A."/>
        </authorList>
    </citation>
    <scope>NUCLEOTIDE SEQUENCE [LARGE SCALE GENOMIC DNA]</scope>
    <source>
        <strain evidence="8">BuCistrobi</strain>
    </source>
</reference>
<dbReference type="InterPro" id="IPR002876">
    <property type="entry name" value="Transcrip_reg_TACO1-like"/>
</dbReference>
<feature type="domain" description="TACO1/YebC-like N-terminal" evidence="6">
    <location>
        <begin position="5"/>
        <end position="75"/>
    </location>
</feature>
<dbReference type="Pfam" id="PF01709">
    <property type="entry name" value="Transcrip_reg"/>
    <property type="match status" value="1"/>
</dbReference>
<evidence type="ECO:0000256" key="4">
    <source>
        <dbReference type="HAMAP-Rule" id="MF_00693"/>
    </source>
</evidence>
<dbReference type="GO" id="GO:0006355">
    <property type="term" value="P:regulation of DNA-templated transcription"/>
    <property type="evidence" value="ECO:0007669"/>
    <property type="project" value="UniProtKB-UniRule"/>
</dbReference>
<feature type="domain" description="TACO1/YebC-like second and third" evidence="5">
    <location>
        <begin position="86"/>
        <end position="238"/>
    </location>
</feature>
<dbReference type="InterPro" id="IPR029072">
    <property type="entry name" value="YebC-like"/>
</dbReference>
<dbReference type="GO" id="GO:0003677">
    <property type="term" value="F:DNA binding"/>
    <property type="evidence" value="ECO:0007669"/>
    <property type="project" value="UniProtKB-UniRule"/>
</dbReference>
<dbReference type="Gene3D" id="3.30.70.980">
    <property type="match status" value="2"/>
</dbReference>
<dbReference type="HAMAP" id="MF_00693">
    <property type="entry name" value="Transcrip_reg_TACO1"/>
    <property type="match status" value="1"/>
</dbReference>
<dbReference type="InterPro" id="IPR049083">
    <property type="entry name" value="TACO1_YebC_N"/>
</dbReference>
<dbReference type="InterPro" id="IPR048300">
    <property type="entry name" value="TACO1_YebC-like_2nd/3rd_dom"/>
</dbReference>
<keyword evidence="2 4" id="KW-0805">Transcription regulation</keyword>
<comment type="similarity">
    <text evidence="1 4">Belongs to the TACO1 family.</text>
</comment>
<proteinExistence type="inferred from homology"/>
<keyword evidence="3 4" id="KW-0804">Transcription</keyword>
<dbReference type="GO" id="GO:0005829">
    <property type="term" value="C:cytosol"/>
    <property type="evidence" value="ECO:0007669"/>
    <property type="project" value="TreeGrafter"/>
</dbReference>
<dbReference type="PANTHER" id="PTHR12532">
    <property type="entry name" value="TRANSLATIONAL ACTIVATOR OF CYTOCHROME C OXIDASE 1"/>
    <property type="match status" value="1"/>
</dbReference>
<organism evidence="7 8">
    <name type="scientific">Buchnera aphidicola</name>
    <name type="common">Cinara strobi</name>
    <dbReference type="NCBI Taxonomy" id="1921549"/>
    <lineage>
        <taxon>Bacteria</taxon>
        <taxon>Pseudomonadati</taxon>
        <taxon>Pseudomonadota</taxon>
        <taxon>Gammaproteobacteria</taxon>
        <taxon>Enterobacterales</taxon>
        <taxon>Erwiniaceae</taxon>
        <taxon>Buchnera</taxon>
    </lineage>
</organism>
<accession>A0A3B1E7V8</accession>
<gene>
    <name evidence="7" type="primary">yebC</name>
    <name evidence="7" type="ORF">BUCINSTRO3249_0209</name>
</gene>
<dbReference type="SUPFAM" id="SSF75625">
    <property type="entry name" value="YebC-like"/>
    <property type="match status" value="1"/>
</dbReference>
<dbReference type="OrthoDB" id="9781053at2"/>
<keyword evidence="4" id="KW-0963">Cytoplasm</keyword>
<evidence type="ECO:0000259" key="6">
    <source>
        <dbReference type="Pfam" id="PF20772"/>
    </source>
</evidence>
<comment type="subcellular location">
    <subcellularLocation>
        <location evidence="4">Cytoplasm</location>
    </subcellularLocation>
</comment>
<dbReference type="PANTHER" id="PTHR12532:SF0">
    <property type="entry name" value="TRANSLATIONAL ACTIVATOR OF CYTOCHROME C OXIDASE 1"/>
    <property type="match status" value="1"/>
</dbReference>
<dbReference type="AlphaFoldDB" id="A0A3B1E7V8"/>
<dbReference type="Proteomes" id="UP000271849">
    <property type="component" value="Chromosome"/>
</dbReference>
<dbReference type="Pfam" id="PF20772">
    <property type="entry name" value="TACO1_YebC_N"/>
    <property type="match status" value="1"/>
</dbReference>
<dbReference type="STRING" id="1921549.GCA_900128825_00208"/>
<sequence length="240" mass="28026">MAGHSKWANTKHRKTAQDIKKSKIFTKIIKDITISSMNNGPDSNKNFQLRNLLEKARLFNVGKDIIEKAIKRSTKNSKKDIFYNKKYSGYGPSGTAIIIHCNTNNSNRTVSQIRNIFSKFNSHLIKFNSIKYLFNFLFTIQINLDTYKKNIVTNLVQHNKSIIDYRIKKQYLVIKIQKSNFKEIKKYFLISGIQFSSFKLTVQPKNIYPIDDENKKVLINMIMNLKKLKETIEVIHNAKI</sequence>
<evidence type="ECO:0000313" key="7">
    <source>
        <dbReference type="EMBL" id="VAX76567.1"/>
    </source>
</evidence>
<dbReference type="EMBL" id="LR025085">
    <property type="protein sequence ID" value="VAX76567.1"/>
    <property type="molecule type" value="Genomic_DNA"/>
</dbReference>
<protein>
    <recommendedName>
        <fullName evidence="4">Probable transcriptional regulatory protein BUCINSTRO3249_0209</fullName>
    </recommendedName>
</protein>
<dbReference type="InterPro" id="IPR017856">
    <property type="entry name" value="Integrase-like_N"/>
</dbReference>